<dbReference type="Proteomes" id="UP000249890">
    <property type="component" value="Chromosome"/>
</dbReference>
<keyword evidence="3" id="KW-1185">Reference proteome</keyword>
<keyword evidence="1" id="KW-0812">Transmembrane</keyword>
<dbReference type="AlphaFoldDB" id="A0A2Z2KFY6"/>
<sequence length="72" mass="7930">MKWLFLILTPLSAIAFGSIFGFDAYMLIIGAVAGLVSSFAIAAYLDAVKRDDRDYGYSKESNLNNADYNNLI</sequence>
<reference evidence="2 3" key="1">
    <citation type="submission" date="2017-06" db="EMBL/GenBank/DDBJ databases">
        <title>Complete genome sequence of Paenibacillus donghaensis KCTC 13049T isolated from East Sea sediment, South Korea.</title>
        <authorList>
            <person name="Jung B.K."/>
            <person name="Hong S.-J."/>
            <person name="Shin J.-H."/>
        </authorList>
    </citation>
    <scope>NUCLEOTIDE SEQUENCE [LARGE SCALE GENOMIC DNA]</scope>
    <source>
        <strain evidence="2 3">KCTC 13049</strain>
    </source>
</reference>
<dbReference type="EMBL" id="CP021780">
    <property type="protein sequence ID" value="ASA19722.1"/>
    <property type="molecule type" value="Genomic_DNA"/>
</dbReference>
<protein>
    <submittedName>
        <fullName evidence="2">Uncharacterized protein</fullName>
    </submittedName>
</protein>
<feature type="transmembrane region" description="Helical" evidence="1">
    <location>
        <begin position="25"/>
        <end position="45"/>
    </location>
</feature>
<organism evidence="2 3">
    <name type="scientific">Paenibacillus donghaensis</name>
    <dbReference type="NCBI Taxonomy" id="414771"/>
    <lineage>
        <taxon>Bacteria</taxon>
        <taxon>Bacillati</taxon>
        <taxon>Bacillota</taxon>
        <taxon>Bacilli</taxon>
        <taxon>Bacillales</taxon>
        <taxon>Paenibacillaceae</taxon>
        <taxon>Paenibacillus</taxon>
    </lineage>
</organism>
<dbReference type="RefSeq" id="WP_087913747.1">
    <property type="nucleotide sequence ID" value="NZ_CP021780.1"/>
</dbReference>
<evidence type="ECO:0000256" key="1">
    <source>
        <dbReference type="SAM" id="Phobius"/>
    </source>
</evidence>
<name>A0A2Z2KFY6_9BACL</name>
<gene>
    <name evidence="2" type="ORF">B9T62_02175</name>
</gene>
<keyword evidence="1" id="KW-0472">Membrane</keyword>
<evidence type="ECO:0000313" key="3">
    <source>
        <dbReference type="Proteomes" id="UP000249890"/>
    </source>
</evidence>
<evidence type="ECO:0000313" key="2">
    <source>
        <dbReference type="EMBL" id="ASA19722.1"/>
    </source>
</evidence>
<keyword evidence="1" id="KW-1133">Transmembrane helix</keyword>
<accession>A0A2Z2KFY6</accession>
<proteinExistence type="predicted"/>
<dbReference type="OrthoDB" id="9970226at2"/>
<dbReference type="KEGG" id="pdh:B9T62_02175"/>